<feature type="region of interest" description="Disordered" evidence="7">
    <location>
        <begin position="95"/>
        <end position="125"/>
    </location>
</feature>
<reference evidence="9" key="1">
    <citation type="submission" date="2021-02" db="EMBL/GenBank/DDBJ databases">
        <authorList>
            <person name="Dougan E. K."/>
            <person name="Rhodes N."/>
            <person name="Thang M."/>
            <person name="Chan C."/>
        </authorList>
    </citation>
    <scope>NUCLEOTIDE SEQUENCE</scope>
</reference>
<dbReference type="PROSITE" id="PS50841">
    <property type="entry name" value="DIX"/>
    <property type="match status" value="1"/>
</dbReference>
<dbReference type="SUPFAM" id="SSF57829">
    <property type="entry name" value="Zn-binding ribosomal proteins"/>
    <property type="match status" value="1"/>
</dbReference>
<dbReference type="SUPFAM" id="SSF54236">
    <property type="entry name" value="Ubiquitin-like"/>
    <property type="match status" value="1"/>
</dbReference>
<dbReference type="InterPro" id="IPR000592">
    <property type="entry name" value="Ribosomal_eS27"/>
</dbReference>
<dbReference type="EMBL" id="CAJNIZ010012958">
    <property type="protein sequence ID" value="CAE7340811.1"/>
    <property type="molecule type" value="Genomic_DNA"/>
</dbReference>
<accession>A0A812P5G2</accession>
<keyword evidence="3" id="KW-1017">Isopeptide bond</keyword>
<proteinExistence type="inferred from homology"/>
<dbReference type="GO" id="GO:1990904">
    <property type="term" value="C:ribonucleoprotein complex"/>
    <property type="evidence" value="ECO:0007669"/>
    <property type="project" value="UniProtKB-KW"/>
</dbReference>
<dbReference type="AlphaFoldDB" id="A0A812P5G2"/>
<evidence type="ECO:0000256" key="1">
    <source>
        <dbReference type="ARBA" id="ARBA00001947"/>
    </source>
</evidence>
<dbReference type="HAMAP" id="MF_00371">
    <property type="entry name" value="Ribosomal_eS27"/>
    <property type="match status" value="1"/>
</dbReference>
<dbReference type="InterPro" id="IPR036869">
    <property type="entry name" value="J_dom_sf"/>
</dbReference>
<comment type="similarity">
    <text evidence="2">Belongs to the eukaryotic ribosomal protein eS27 family.</text>
</comment>
<organism evidence="9 10">
    <name type="scientific">Symbiodinium pilosum</name>
    <name type="common">Dinoflagellate</name>
    <dbReference type="NCBI Taxonomy" id="2952"/>
    <lineage>
        <taxon>Eukaryota</taxon>
        <taxon>Sar</taxon>
        <taxon>Alveolata</taxon>
        <taxon>Dinophyceae</taxon>
        <taxon>Suessiales</taxon>
        <taxon>Symbiodiniaceae</taxon>
        <taxon>Symbiodinium</taxon>
    </lineage>
</organism>
<dbReference type="InterPro" id="IPR001158">
    <property type="entry name" value="DIX"/>
</dbReference>
<dbReference type="InterPro" id="IPR011332">
    <property type="entry name" value="Ribosomal_zn-bd"/>
</dbReference>
<evidence type="ECO:0000313" key="9">
    <source>
        <dbReference type="EMBL" id="CAE7340811.1"/>
    </source>
</evidence>
<feature type="compositionally biased region" description="Low complexity" evidence="7">
    <location>
        <begin position="97"/>
        <end position="117"/>
    </location>
</feature>
<evidence type="ECO:0000256" key="7">
    <source>
        <dbReference type="SAM" id="MobiDB-lite"/>
    </source>
</evidence>
<dbReference type="GO" id="GO:0005840">
    <property type="term" value="C:ribosome"/>
    <property type="evidence" value="ECO:0007669"/>
    <property type="project" value="UniProtKB-KW"/>
</dbReference>
<evidence type="ECO:0000313" key="10">
    <source>
        <dbReference type="Proteomes" id="UP000649617"/>
    </source>
</evidence>
<evidence type="ECO:0000256" key="4">
    <source>
        <dbReference type="ARBA" id="ARBA00022833"/>
    </source>
</evidence>
<dbReference type="Pfam" id="PF00778">
    <property type="entry name" value="DIX"/>
    <property type="match status" value="1"/>
</dbReference>
<dbReference type="Gene3D" id="2.20.25.100">
    <property type="entry name" value="Zn-binding ribosomal proteins"/>
    <property type="match status" value="1"/>
</dbReference>
<evidence type="ECO:0000256" key="3">
    <source>
        <dbReference type="ARBA" id="ARBA00022499"/>
    </source>
</evidence>
<dbReference type="GO" id="GO:0006412">
    <property type="term" value="P:translation"/>
    <property type="evidence" value="ECO:0007669"/>
    <property type="project" value="InterPro"/>
</dbReference>
<protein>
    <submittedName>
        <fullName evidence="9">RPS27B protein</fullName>
    </submittedName>
</protein>
<feature type="domain" description="DIX" evidence="8">
    <location>
        <begin position="5"/>
        <end position="94"/>
    </location>
</feature>
<keyword evidence="10" id="KW-1185">Reference proteome</keyword>
<keyword evidence="4" id="KW-0862">Zinc</keyword>
<dbReference type="GO" id="GO:0003735">
    <property type="term" value="F:structural constituent of ribosome"/>
    <property type="evidence" value="ECO:0007669"/>
    <property type="project" value="InterPro"/>
</dbReference>
<dbReference type="PANTHER" id="PTHR11594">
    <property type="entry name" value="40S RIBOSOMAL PROTEIN S27"/>
    <property type="match status" value="1"/>
</dbReference>
<dbReference type="Proteomes" id="UP000649617">
    <property type="component" value="Unassembled WGS sequence"/>
</dbReference>
<name>A0A812P5G2_SYMPI</name>
<gene>
    <name evidence="9" type="primary">RPS27B</name>
    <name evidence="9" type="ORF">SPIL2461_LOCUS8026</name>
</gene>
<dbReference type="InterPro" id="IPR029071">
    <property type="entry name" value="Ubiquitin-like_domsf"/>
</dbReference>
<dbReference type="FunFam" id="2.20.25.100:FF:000001">
    <property type="entry name" value="40S ribosomal protein S27"/>
    <property type="match status" value="1"/>
</dbReference>
<dbReference type="InterPro" id="IPR023407">
    <property type="entry name" value="Ribosomal_eS27_Zn-bd_dom_sf"/>
</dbReference>
<dbReference type="Gene3D" id="1.10.287.110">
    <property type="entry name" value="DnaJ domain"/>
    <property type="match status" value="1"/>
</dbReference>
<comment type="caution">
    <text evidence="9">The sequence shown here is derived from an EMBL/GenBank/DDBJ whole genome shotgun (WGS) entry which is preliminary data.</text>
</comment>
<dbReference type="OrthoDB" id="1717591at2759"/>
<evidence type="ECO:0000259" key="8">
    <source>
        <dbReference type="PROSITE" id="PS50841"/>
    </source>
</evidence>
<dbReference type="SUPFAM" id="SSF46565">
    <property type="entry name" value="Chaperone J-domain"/>
    <property type="match status" value="1"/>
</dbReference>
<evidence type="ECO:0000256" key="5">
    <source>
        <dbReference type="ARBA" id="ARBA00022980"/>
    </source>
</evidence>
<keyword evidence="5" id="KW-0689">Ribosomal protein</keyword>
<sequence>MGCREDSILVSYEVQNDEKDREVALYAMPLGGAVSVTASMVRASFPLPGNYHLRFKAPTSDGSFGGWVWIDLASDQDLVPVFNGGIAMKALRLPTDSSPSRAAAPSQASRSRPATSAQGASPHGVSGIAGDLMELDLSKAPRSAEAQAPRPPAGLQAICIIKQVAERQAREKREYEEKIKRHEEQKKSFPTAEVLLHLDAALGSSLLPHSASRGDAQSKKEKLELNDVLSKELNDWAKTPDGQSYKEIRTLLSTMHTVTWEGASWQPLNLSELVADSSIKKNYRKAILMVSELSLLFCFCWFSAHLFGAHSPQHAAMAKAHPASSEQQVRADRIFNAGDRSRPTMDIDLLNPDIKEERSKHKLKRMIQSPNSFFMDVKCPGCLQITTVFSHAQTVVLCGNCNVMLCQPTGGLARLTEGCSFRKKAD</sequence>
<dbReference type="Pfam" id="PF01667">
    <property type="entry name" value="Ribosomal_S27e"/>
    <property type="match status" value="1"/>
</dbReference>
<comment type="cofactor">
    <cofactor evidence="1">
        <name>Zn(2+)</name>
        <dbReference type="ChEBI" id="CHEBI:29105"/>
    </cofactor>
</comment>
<keyword evidence="6" id="KW-0687">Ribonucleoprotein</keyword>
<evidence type="ECO:0000256" key="2">
    <source>
        <dbReference type="ARBA" id="ARBA00010919"/>
    </source>
</evidence>
<evidence type="ECO:0000256" key="6">
    <source>
        <dbReference type="ARBA" id="ARBA00023274"/>
    </source>
</evidence>